<accession>A0A0F9DXF8</accession>
<evidence type="ECO:0000313" key="1">
    <source>
        <dbReference type="EMBL" id="KKL16533.1"/>
    </source>
</evidence>
<sequence>NKLHKQIIAYPFAATTRRKIGMIQIQKKDTAGGSGIQVQQTGNYFIQCIQPTDAMIFRYIKIDVDGIELDIVKGMTLSLHYLRSVLIEVSRETSEVIMNIFREHGLEVDQRFEPWDGERGLKEHSSNHRKASGSPVRNVVFTRAEKGS</sequence>
<proteinExistence type="predicted"/>
<dbReference type="AlphaFoldDB" id="A0A0F9DXF8"/>
<comment type="caution">
    <text evidence="1">The sequence shown here is derived from an EMBL/GenBank/DDBJ whole genome shotgun (WGS) entry which is preliminary data.</text>
</comment>
<name>A0A0F9DXF8_9ZZZZ</name>
<organism evidence="1">
    <name type="scientific">marine sediment metagenome</name>
    <dbReference type="NCBI Taxonomy" id="412755"/>
    <lineage>
        <taxon>unclassified sequences</taxon>
        <taxon>metagenomes</taxon>
        <taxon>ecological metagenomes</taxon>
    </lineage>
</organism>
<dbReference type="EMBL" id="LAZR01039624">
    <property type="protein sequence ID" value="KKL16533.1"/>
    <property type="molecule type" value="Genomic_DNA"/>
</dbReference>
<reference evidence="1" key="1">
    <citation type="journal article" date="2015" name="Nature">
        <title>Complex archaea that bridge the gap between prokaryotes and eukaryotes.</title>
        <authorList>
            <person name="Spang A."/>
            <person name="Saw J.H."/>
            <person name="Jorgensen S.L."/>
            <person name="Zaremba-Niedzwiedzka K."/>
            <person name="Martijn J."/>
            <person name="Lind A.E."/>
            <person name="van Eijk R."/>
            <person name="Schleper C."/>
            <person name="Guy L."/>
            <person name="Ettema T.J."/>
        </authorList>
    </citation>
    <scope>NUCLEOTIDE SEQUENCE</scope>
</reference>
<gene>
    <name evidence="1" type="ORF">LCGC14_2494600</name>
</gene>
<protein>
    <recommendedName>
        <fullName evidence="2">Methyltransferase FkbM domain-containing protein</fullName>
    </recommendedName>
</protein>
<feature type="non-terminal residue" evidence="1">
    <location>
        <position position="1"/>
    </location>
</feature>
<evidence type="ECO:0008006" key="2">
    <source>
        <dbReference type="Google" id="ProtNLM"/>
    </source>
</evidence>